<keyword evidence="1" id="KW-0732">Signal</keyword>
<dbReference type="AlphaFoldDB" id="A0A2Z4XZX8"/>
<dbReference type="PROSITE" id="PS51257">
    <property type="entry name" value="PROKAR_LIPOPROTEIN"/>
    <property type="match status" value="1"/>
</dbReference>
<evidence type="ECO:0000313" key="2">
    <source>
        <dbReference type="EMBL" id="AXA34236.1"/>
    </source>
</evidence>
<dbReference type="OrthoDB" id="9837501at2"/>
<protein>
    <submittedName>
        <fullName evidence="2">Uncharacterized protein</fullName>
    </submittedName>
</protein>
<sequence>MRRIFTLILMAVVISSCSLIANNSSKQPIINIDYKNNTLEADNYKGPDFNLEIINKNAKDGKYYASEDIVVRNGSHKYNLIFNQMNKNTVDVLMKYSQANTMYVYTSVDQDSKIDNVSHIIFKARSNVKTQSTPLSADILFNASQVSTFYKITGVAITNNGGMSSSEISTNIKVAPANKEITIGRVLTSNYKEVNCSALNKGCDS</sequence>
<dbReference type="Proteomes" id="UP000251120">
    <property type="component" value="Chromosome"/>
</dbReference>
<feature type="signal peptide" evidence="1">
    <location>
        <begin position="1"/>
        <end position="21"/>
    </location>
</feature>
<evidence type="ECO:0000256" key="1">
    <source>
        <dbReference type="SAM" id="SignalP"/>
    </source>
</evidence>
<dbReference type="EMBL" id="CP021781">
    <property type="protein sequence ID" value="AXA34236.1"/>
    <property type="molecule type" value="Genomic_DNA"/>
</dbReference>
<name>A0A2Z4XZX8_9GAMM</name>
<organism evidence="2 4">
    <name type="scientific">Francisella adeliensis</name>
    <dbReference type="NCBI Taxonomy" id="2007306"/>
    <lineage>
        <taxon>Bacteria</taxon>
        <taxon>Pseudomonadati</taxon>
        <taxon>Pseudomonadota</taxon>
        <taxon>Gammaproteobacteria</taxon>
        <taxon>Thiotrichales</taxon>
        <taxon>Francisellaceae</taxon>
        <taxon>Francisella</taxon>
    </lineage>
</organism>
<dbReference type="KEGG" id="fad:CDH04_07390"/>
<evidence type="ECO:0000313" key="5">
    <source>
        <dbReference type="Proteomes" id="UP000681131"/>
    </source>
</evidence>
<gene>
    <name evidence="2" type="ORF">CDH04_07390</name>
    <name evidence="3" type="ORF">FZC43_07395</name>
</gene>
<evidence type="ECO:0000313" key="4">
    <source>
        <dbReference type="Proteomes" id="UP000251120"/>
    </source>
</evidence>
<dbReference type="EMBL" id="CP043424">
    <property type="protein sequence ID" value="QIW12480.1"/>
    <property type="molecule type" value="Genomic_DNA"/>
</dbReference>
<reference evidence="3 5" key="2">
    <citation type="submission" date="2019-08" db="EMBL/GenBank/DDBJ databases">
        <title>Complete genome sequences of Francisella adeliensis (FSC1325 and FSC1326).</title>
        <authorList>
            <person name="Ohrman C."/>
            <person name="Uneklint I."/>
            <person name="Vallesi A."/>
            <person name="Karlsson L."/>
            <person name="Sjodin A."/>
        </authorList>
    </citation>
    <scope>NUCLEOTIDE SEQUENCE [LARGE SCALE GENOMIC DNA]</scope>
    <source>
        <strain evidence="3 5">FSC1325</strain>
    </source>
</reference>
<dbReference type="Proteomes" id="UP000681131">
    <property type="component" value="Chromosome"/>
</dbReference>
<reference evidence="2 4" key="1">
    <citation type="submission" date="2017-06" db="EMBL/GenBank/DDBJ databases">
        <title>Complete genome of Francisella adeliensis.</title>
        <authorList>
            <person name="Vallesi A."/>
            <person name="Sjodin A."/>
        </authorList>
    </citation>
    <scope>NUCLEOTIDE SEQUENCE [LARGE SCALE GENOMIC DNA]</scope>
    <source>
        <strain evidence="2 4">FDC440</strain>
    </source>
</reference>
<evidence type="ECO:0000313" key="3">
    <source>
        <dbReference type="EMBL" id="QIW12480.1"/>
    </source>
</evidence>
<proteinExistence type="predicted"/>
<dbReference type="RefSeq" id="WP_112870414.1">
    <property type="nucleotide sequence ID" value="NZ_CP021781.1"/>
</dbReference>
<feature type="chain" id="PRO_5016265767" evidence="1">
    <location>
        <begin position="22"/>
        <end position="205"/>
    </location>
</feature>
<keyword evidence="5" id="KW-1185">Reference proteome</keyword>
<accession>A0A2Z4XZX8</accession>